<evidence type="ECO:0000313" key="8">
    <source>
        <dbReference type="Proteomes" id="UP000002255"/>
    </source>
</evidence>
<reference evidence="8" key="1">
    <citation type="submission" date="2009-11" db="EMBL/GenBank/DDBJ databases">
        <title>The complete chromosome of Xylanimonas cellulosilytica DSM 15894.</title>
        <authorList>
            <consortium name="US DOE Joint Genome Institute (JGI-PGF)"/>
            <person name="Lucas S."/>
            <person name="Copeland A."/>
            <person name="Lapidus A."/>
            <person name="Glavina del Rio T."/>
            <person name="Dalin E."/>
            <person name="Tice H."/>
            <person name="Bruce D."/>
            <person name="Goodwin L."/>
            <person name="Pitluck S."/>
            <person name="Kyrpides N."/>
            <person name="Mavromatis K."/>
            <person name="Ivanova N."/>
            <person name="Mikhailova N."/>
            <person name="Foster B."/>
            <person name="Clum A."/>
            <person name="Brettin T."/>
            <person name="Detter J.C."/>
            <person name="Han C."/>
            <person name="Larimer F."/>
            <person name="Land M."/>
            <person name="Hauser L."/>
            <person name="Markowitz V."/>
            <person name="Cheng J.F."/>
            <person name="Hugenholtz P."/>
            <person name="Woyke T."/>
            <person name="Wu D."/>
            <person name="Gehrich-Schroeter G."/>
            <person name="Schneider S."/>
            <person name="Pukall S.R."/>
            <person name="Klenk H.P."/>
            <person name="Eisen J.A."/>
        </authorList>
    </citation>
    <scope>NUCLEOTIDE SEQUENCE [LARGE SCALE GENOMIC DNA]</scope>
    <source>
        <strain evidence="8">DSM 15894 / CECT 5975 / LMG 20990 / XIL07</strain>
    </source>
</reference>
<dbReference type="InterPro" id="IPR001638">
    <property type="entry name" value="Solute-binding_3/MltF_N"/>
</dbReference>
<dbReference type="OrthoDB" id="7374754at2"/>
<name>D1BVJ3_XYLCX</name>
<dbReference type="InterPro" id="IPR015168">
    <property type="entry name" value="SsuA/THI5"/>
</dbReference>
<dbReference type="GO" id="GO:0042626">
    <property type="term" value="F:ATPase-coupled transmembrane transporter activity"/>
    <property type="evidence" value="ECO:0007669"/>
    <property type="project" value="InterPro"/>
</dbReference>
<dbReference type="STRING" id="446471.Xcel_0425"/>
<sequence length="348" mass="35530">MPTHHRRHRTGTIATALAALAALTLAACSSDAGAATPNTSGAADASDTGTGVTLRFGELGSALTQQALLEAAGEFDDLPYEVEYSLFPAGPAFMEAVPSGAVDLSIQADTPSIFAQVGGIPIKVVGVQASVKTGESFVEIVANPDSGITSVADLKGKKVAVLPATILQYTVVRALEEAGLSYDDITPVELPLTDAPAALAKGDVDAVASLDPTLAQLKASGAVVVGTGLGITSGYSYVVATDAALADAAKSEAIADYLGRLGRAEEWAVAHGDEWAAISSELTGLPVELAQAAQERSAAGWVAIDDQVIALQQEQADAYTALGLIQTPLDVSAYYDDRFNDVLTGGTK</sequence>
<protein>
    <submittedName>
        <fullName evidence="7">Aliphatic sulfonates family ABC transporter, periplasmic ligand-binding protein</fullName>
    </submittedName>
</protein>
<dbReference type="KEGG" id="xce:Xcel_0425"/>
<evidence type="ECO:0000259" key="6">
    <source>
        <dbReference type="SMART" id="SM00062"/>
    </source>
</evidence>
<keyword evidence="8" id="KW-1185">Reference proteome</keyword>
<evidence type="ECO:0000256" key="5">
    <source>
        <dbReference type="SAM" id="SignalP"/>
    </source>
</evidence>
<evidence type="ECO:0000256" key="1">
    <source>
        <dbReference type="ARBA" id="ARBA00004418"/>
    </source>
</evidence>
<dbReference type="CDD" id="cd13558">
    <property type="entry name" value="PBP2_SsuA_like_2"/>
    <property type="match status" value="1"/>
</dbReference>
<comment type="subcellular location">
    <subcellularLocation>
        <location evidence="1">Periplasm</location>
    </subcellularLocation>
</comment>
<keyword evidence="3" id="KW-0813">Transport</keyword>
<feature type="chain" id="PRO_5003020833" evidence="5">
    <location>
        <begin position="35"/>
        <end position="348"/>
    </location>
</feature>
<dbReference type="PANTHER" id="PTHR30024:SF48">
    <property type="entry name" value="ABC TRANSPORTER SUBSTRATE-BINDING PROTEIN"/>
    <property type="match status" value="1"/>
</dbReference>
<reference evidence="7 8" key="2">
    <citation type="journal article" date="2010" name="Stand. Genomic Sci.">
        <title>Complete genome sequence of Xylanimonas cellulosilytica type strain (XIL07).</title>
        <authorList>
            <person name="Foster B."/>
            <person name="Pukall R."/>
            <person name="Abt B."/>
            <person name="Nolan M."/>
            <person name="Glavina Del Rio T."/>
            <person name="Chen F."/>
            <person name="Lucas S."/>
            <person name="Tice H."/>
            <person name="Pitluck S."/>
            <person name="Cheng J.-F."/>
            <person name="Chertkov O."/>
            <person name="Brettin T."/>
            <person name="Han C."/>
            <person name="Detter J.C."/>
            <person name="Bruce D."/>
            <person name="Goodwin L."/>
            <person name="Ivanova N."/>
            <person name="Mavromatis K."/>
            <person name="Pati A."/>
            <person name="Mikhailova N."/>
            <person name="Chen A."/>
            <person name="Palaniappan K."/>
            <person name="Land M."/>
            <person name="Hauser L."/>
            <person name="Chang Y.-J."/>
            <person name="Jeffries C.D."/>
            <person name="Chain P."/>
            <person name="Rohde M."/>
            <person name="Goeker M."/>
            <person name="Bristow J."/>
            <person name="Eisen J.A."/>
            <person name="Markowitz V."/>
            <person name="Hugenholtz P."/>
            <person name="Kyrpides N.C."/>
            <person name="Klenk H.-P."/>
            <person name="Lapidus A."/>
        </authorList>
    </citation>
    <scope>NUCLEOTIDE SEQUENCE [LARGE SCALE GENOMIC DNA]</scope>
    <source>
        <strain evidence="8">DSM 15894 / CECT 5975 / LMG 20990 / XIL07</strain>
    </source>
</reference>
<dbReference type="GO" id="GO:0016020">
    <property type="term" value="C:membrane"/>
    <property type="evidence" value="ECO:0007669"/>
    <property type="project" value="InterPro"/>
</dbReference>
<feature type="signal peptide" evidence="5">
    <location>
        <begin position="1"/>
        <end position="34"/>
    </location>
</feature>
<dbReference type="AlphaFoldDB" id="D1BVJ3"/>
<dbReference type="Proteomes" id="UP000002255">
    <property type="component" value="Chromosome"/>
</dbReference>
<evidence type="ECO:0000256" key="2">
    <source>
        <dbReference type="ARBA" id="ARBA00010742"/>
    </source>
</evidence>
<dbReference type="SUPFAM" id="SSF53850">
    <property type="entry name" value="Periplasmic binding protein-like II"/>
    <property type="match status" value="1"/>
</dbReference>
<dbReference type="PANTHER" id="PTHR30024">
    <property type="entry name" value="ALIPHATIC SULFONATES-BINDING PROTEIN-RELATED"/>
    <property type="match status" value="1"/>
</dbReference>
<dbReference type="GO" id="GO:0042597">
    <property type="term" value="C:periplasmic space"/>
    <property type="evidence" value="ECO:0007669"/>
    <property type="project" value="UniProtKB-SubCell"/>
</dbReference>
<dbReference type="Gene3D" id="3.40.190.10">
    <property type="entry name" value="Periplasmic binding protein-like II"/>
    <property type="match status" value="2"/>
</dbReference>
<evidence type="ECO:0000256" key="3">
    <source>
        <dbReference type="ARBA" id="ARBA00022448"/>
    </source>
</evidence>
<organism evidence="7 8">
    <name type="scientific">Xylanimonas cellulosilytica (strain DSM 15894 / JCM 12276 / CECT 5975 / KCTC 9989 / LMG 20990 / NBRC 107835 / XIL07)</name>
    <dbReference type="NCBI Taxonomy" id="446471"/>
    <lineage>
        <taxon>Bacteria</taxon>
        <taxon>Bacillati</taxon>
        <taxon>Actinomycetota</taxon>
        <taxon>Actinomycetes</taxon>
        <taxon>Micrococcales</taxon>
        <taxon>Promicromonosporaceae</taxon>
        <taxon>Xylanimonas</taxon>
    </lineage>
</organism>
<dbReference type="PROSITE" id="PS51257">
    <property type="entry name" value="PROKAR_LIPOPROTEIN"/>
    <property type="match status" value="1"/>
</dbReference>
<dbReference type="InterPro" id="IPR010067">
    <property type="entry name" value="ABC_SsuA_sub-bd"/>
</dbReference>
<feature type="domain" description="Solute-binding protein family 3/N-terminal" evidence="6">
    <location>
        <begin position="53"/>
        <end position="271"/>
    </location>
</feature>
<dbReference type="NCBIfam" id="TIGR01728">
    <property type="entry name" value="SsuA_fam"/>
    <property type="match status" value="1"/>
</dbReference>
<dbReference type="EMBL" id="CP001821">
    <property type="protein sequence ID" value="ACZ29464.1"/>
    <property type="molecule type" value="Genomic_DNA"/>
</dbReference>
<accession>D1BVJ3</accession>
<gene>
    <name evidence="7" type="ordered locus">Xcel_0425</name>
</gene>
<comment type="similarity">
    <text evidence="2">Belongs to the bacterial solute-binding protein SsuA/TauA family.</text>
</comment>
<proteinExistence type="inferred from homology"/>
<dbReference type="eggNOG" id="COG0715">
    <property type="taxonomic scope" value="Bacteria"/>
</dbReference>
<dbReference type="Pfam" id="PF09084">
    <property type="entry name" value="NMT1"/>
    <property type="match status" value="1"/>
</dbReference>
<evidence type="ECO:0000313" key="7">
    <source>
        <dbReference type="EMBL" id="ACZ29464.1"/>
    </source>
</evidence>
<dbReference type="HOGENOM" id="CLU_028871_2_1_11"/>
<keyword evidence="4 5" id="KW-0732">Signal</keyword>
<dbReference type="SMART" id="SM00062">
    <property type="entry name" value="PBPb"/>
    <property type="match status" value="1"/>
</dbReference>
<evidence type="ECO:0000256" key="4">
    <source>
        <dbReference type="ARBA" id="ARBA00022729"/>
    </source>
</evidence>
<dbReference type="RefSeq" id="WP_012877209.1">
    <property type="nucleotide sequence ID" value="NC_013530.1"/>
</dbReference>